<evidence type="ECO:0000313" key="2">
    <source>
        <dbReference type="Proteomes" id="UP000630660"/>
    </source>
</evidence>
<dbReference type="AlphaFoldDB" id="A0A9D5QBM9"/>
<dbReference type="EMBL" id="WJKJ01000010">
    <property type="protein sequence ID" value="MBD3363644.1"/>
    <property type="molecule type" value="Genomic_DNA"/>
</dbReference>
<gene>
    <name evidence="1" type="ORF">GF359_00355</name>
</gene>
<protein>
    <submittedName>
        <fullName evidence="1">Uncharacterized protein</fullName>
    </submittedName>
</protein>
<comment type="caution">
    <text evidence="1">The sequence shown here is derived from an EMBL/GenBank/DDBJ whole genome shotgun (WGS) entry which is preliminary data.</text>
</comment>
<evidence type="ECO:0000313" key="1">
    <source>
        <dbReference type="EMBL" id="MBD3363644.1"/>
    </source>
</evidence>
<sequence>MTEQGSGMKTEKTAIVGASPVIRMLPKIMVAAMGQSDKTRSFARKRNPFPGLAKKSGYYLDEKIGN</sequence>
<name>A0A9D5QBM9_UNCW3</name>
<organism evidence="1 2">
    <name type="scientific">candidate division WOR-3 bacterium</name>
    <dbReference type="NCBI Taxonomy" id="2052148"/>
    <lineage>
        <taxon>Bacteria</taxon>
        <taxon>Bacteria division WOR-3</taxon>
    </lineage>
</organism>
<dbReference type="Proteomes" id="UP000630660">
    <property type="component" value="Unassembled WGS sequence"/>
</dbReference>
<reference evidence="1" key="1">
    <citation type="submission" date="2019-11" db="EMBL/GenBank/DDBJ databases">
        <title>Microbial mats filling the niche in hypersaline microbial mats.</title>
        <authorList>
            <person name="Wong H.L."/>
            <person name="Macleod F.I."/>
            <person name="White R.A. III"/>
            <person name="Burns B.P."/>
        </authorList>
    </citation>
    <scope>NUCLEOTIDE SEQUENCE</scope>
    <source>
        <strain evidence="1">Bin_327</strain>
    </source>
</reference>
<accession>A0A9D5QBM9</accession>
<proteinExistence type="predicted"/>